<dbReference type="Pfam" id="PF07045">
    <property type="entry name" value="DUF1330"/>
    <property type="match status" value="1"/>
</dbReference>
<protein>
    <submittedName>
        <fullName evidence="2">DUF1330 domain-containing protein</fullName>
    </submittedName>
</protein>
<dbReference type="Gene3D" id="3.30.70.100">
    <property type="match status" value="1"/>
</dbReference>
<dbReference type="PANTHER" id="PTHR40257:SF1">
    <property type="entry name" value="DUF1330 DOMAIN-CONTAINING PROTEIN"/>
    <property type="match status" value="1"/>
</dbReference>
<gene>
    <name evidence="2" type="ORF">FPZ42_06435</name>
</gene>
<dbReference type="InterPro" id="IPR011008">
    <property type="entry name" value="Dimeric_a/b-barrel"/>
</dbReference>
<accession>A0A563U5R4</accession>
<dbReference type="AlphaFoldDB" id="A0A563U5R4"/>
<comment type="caution">
    <text evidence="2">The sequence shown here is derived from an EMBL/GenBank/DDBJ whole genome shotgun (WGS) entry which is preliminary data.</text>
</comment>
<dbReference type="RefSeq" id="WP_146269678.1">
    <property type="nucleotide sequence ID" value="NZ_VOEI01000002.1"/>
</dbReference>
<dbReference type="PANTHER" id="PTHR40257">
    <property type="match status" value="1"/>
</dbReference>
<evidence type="ECO:0000313" key="3">
    <source>
        <dbReference type="Proteomes" id="UP000318010"/>
    </source>
</evidence>
<organism evidence="2 3">
    <name type="scientific">Mucilaginibacter achroorhodeus</name>
    <dbReference type="NCBI Taxonomy" id="2599294"/>
    <lineage>
        <taxon>Bacteria</taxon>
        <taxon>Pseudomonadati</taxon>
        <taxon>Bacteroidota</taxon>
        <taxon>Sphingobacteriia</taxon>
        <taxon>Sphingobacteriales</taxon>
        <taxon>Sphingobacteriaceae</taxon>
        <taxon>Mucilaginibacter</taxon>
    </lineage>
</organism>
<dbReference type="SUPFAM" id="SSF54909">
    <property type="entry name" value="Dimeric alpha+beta barrel"/>
    <property type="match status" value="1"/>
</dbReference>
<dbReference type="InterPro" id="IPR010753">
    <property type="entry name" value="DUF1330"/>
</dbReference>
<reference evidence="2 3" key="1">
    <citation type="submission" date="2019-07" db="EMBL/GenBank/DDBJ databases">
        <authorList>
            <person name="Kim J."/>
        </authorList>
    </citation>
    <scope>NUCLEOTIDE SEQUENCE [LARGE SCALE GENOMIC DNA]</scope>
    <source>
        <strain evidence="2 3">MJ1a</strain>
    </source>
</reference>
<keyword evidence="3" id="KW-1185">Reference proteome</keyword>
<proteinExistence type="predicted"/>
<name>A0A563U5R4_9SPHI</name>
<dbReference type="EMBL" id="VOEI01000002">
    <property type="protein sequence ID" value="TWR26673.1"/>
    <property type="molecule type" value="Genomic_DNA"/>
</dbReference>
<evidence type="ECO:0000313" key="2">
    <source>
        <dbReference type="EMBL" id="TWR26673.1"/>
    </source>
</evidence>
<feature type="domain" description="DUF1330" evidence="1">
    <location>
        <begin position="23"/>
        <end position="111"/>
    </location>
</feature>
<dbReference type="OrthoDB" id="8909581at2"/>
<evidence type="ECO:0000259" key="1">
    <source>
        <dbReference type="Pfam" id="PF07045"/>
    </source>
</evidence>
<sequence>MVEIKFPDIKQGQGPVVMLNLIKFKDKKVYFDEYIPAFEQVVKQLAIEGVKVRFVSEVVANIVADENEQWDEVVLVEYPSAEAFITIAQSEIYQTIANRLRIAGTAELKLIMTRQIDF</sequence>
<dbReference type="Proteomes" id="UP000318010">
    <property type="component" value="Unassembled WGS sequence"/>
</dbReference>